<dbReference type="AlphaFoldDB" id="A0AB33ILP7"/>
<accession>A0AB33ILP7</accession>
<name>A0AB33ILP7_9BACT</name>
<gene>
    <name evidence="2" type="ORF">GTC17253_01760</name>
</gene>
<dbReference type="PANTHER" id="PTHR32309">
    <property type="entry name" value="TYROSINE-PROTEIN KINASE"/>
    <property type="match status" value="1"/>
</dbReference>
<dbReference type="GO" id="GO:0005886">
    <property type="term" value="C:plasma membrane"/>
    <property type="evidence" value="ECO:0007669"/>
    <property type="project" value="TreeGrafter"/>
</dbReference>
<dbReference type="InterPro" id="IPR050445">
    <property type="entry name" value="Bact_polysacc_biosynth/exp"/>
</dbReference>
<dbReference type="GO" id="GO:0004713">
    <property type="term" value="F:protein tyrosine kinase activity"/>
    <property type="evidence" value="ECO:0007669"/>
    <property type="project" value="TreeGrafter"/>
</dbReference>
<keyword evidence="1" id="KW-1133">Transmembrane helix</keyword>
<evidence type="ECO:0000256" key="1">
    <source>
        <dbReference type="SAM" id="Phobius"/>
    </source>
</evidence>
<reference evidence="2" key="1">
    <citation type="submission" date="2024-07" db="EMBL/GenBank/DDBJ databases">
        <title>Complete genome sequence of Prevotella sp. YM-2024 GTC17253.</title>
        <authorList>
            <person name="Hayashi M."/>
            <person name="Muto Y."/>
            <person name="Tanaka K."/>
            <person name="Niwa H."/>
        </authorList>
    </citation>
    <scope>NUCLEOTIDE SEQUENCE</scope>
    <source>
        <strain evidence="2">GTC17253</strain>
    </source>
</reference>
<organism evidence="2">
    <name type="scientific">Prevotella sp. GTC17253</name>
    <dbReference type="NCBI Taxonomy" id="3236793"/>
    <lineage>
        <taxon>Bacteria</taxon>
        <taxon>Pseudomonadati</taxon>
        <taxon>Bacteroidota</taxon>
        <taxon>Bacteroidia</taxon>
        <taxon>Bacteroidales</taxon>
        <taxon>Prevotellaceae</taxon>
        <taxon>Prevotella</taxon>
    </lineage>
</organism>
<evidence type="ECO:0000313" key="2">
    <source>
        <dbReference type="EMBL" id="BFO70210.1"/>
    </source>
</evidence>
<proteinExistence type="predicted"/>
<dbReference type="PANTHER" id="PTHR32309:SF13">
    <property type="entry name" value="FERRIC ENTEROBACTIN TRANSPORT PROTEIN FEPE"/>
    <property type="match status" value="1"/>
</dbReference>
<keyword evidence="1" id="KW-0812">Transmembrane</keyword>
<sequence length="356" mass="40292">MEIKQSTKEIDVIALILKVLGNKTSLKISVVASAIIGIIVALNTPKSYQANAMLAPELASGGLGLSGNIADMASNFGIELGNKAAMDAIYPELYPDVFASTDFVLRLFDIPIRSKDNEQVRTYRTHLMTEQKIPFWNYPKIWLSRLLTKKTVASGQGKNDPFVLSKADYALCDNIRNSTLCSIDKKTSVITISVTDQDPLVAAIVADTLQSRLQDYITNYRTKKARTDYQYYKRLTYQAKTEYQKAQRLYASYADTNTDVQLQSFRSKIDEKENEMQLKYNIYTQAAAQMHQALAKIQERTPAFTMIQKPVMPYKASSTPRFLIVLIFIIIGIGFDAIWVLGFSDWWKNKRKKNQA</sequence>
<protein>
    <submittedName>
        <fullName evidence="2">Wzz/FepE/Etk N-terminal domain-containing protein</fullName>
    </submittedName>
</protein>
<feature type="transmembrane region" description="Helical" evidence="1">
    <location>
        <begin position="322"/>
        <end position="343"/>
    </location>
</feature>
<dbReference type="EMBL" id="AP035785">
    <property type="protein sequence ID" value="BFO70210.1"/>
    <property type="molecule type" value="Genomic_DNA"/>
</dbReference>
<keyword evidence="1" id="KW-0472">Membrane</keyword>